<dbReference type="NCBIfam" id="TIGR01856">
    <property type="entry name" value="hisJ_fam"/>
    <property type="match status" value="1"/>
</dbReference>
<dbReference type="AlphaFoldDB" id="A0A8J6NQX3"/>
<dbReference type="EC" id="3.1.3.15" evidence="3 8"/>
<evidence type="ECO:0000256" key="6">
    <source>
        <dbReference type="ARBA" id="ARBA00023102"/>
    </source>
</evidence>
<comment type="pathway">
    <text evidence="1 8">Amino-acid biosynthesis; L-histidine biosynthesis; L-histidine from 5-phospho-alpha-D-ribose 1-diphosphate: step 8/9.</text>
</comment>
<dbReference type="Proteomes" id="UP000603434">
    <property type="component" value="Unassembled WGS sequence"/>
</dbReference>
<evidence type="ECO:0000256" key="3">
    <source>
        <dbReference type="ARBA" id="ARBA00013085"/>
    </source>
</evidence>
<accession>A0A8J6NQX3</accession>
<evidence type="ECO:0000256" key="8">
    <source>
        <dbReference type="RuleBase" id="RU366003"/>
    </source>
</evidence>
<evidence type="ECO:0000256" key="5">
    <source>
        <dbReference type="ARBA" id="ARBA00022801"/>
    </source>
</evidence>
<sequence>MESYVRRAVAIGLKEICFLDHLTMQPSESNLSMAPGEIPLYFQALQLLKQRYKDAINVKIGLEIDYNPSCIDFYQEIIKRYPFDVIGGGLHFPGDLNIVSRSSAWKQGNADPDYIFDLYLEHLKKMLDHNYFDVVCHLDIVKKFGWKPSRSLDAKFDQILSKIKTKHLTVEINTGGYSHPVQEAYPSFDIIKKCHEHGICITLGSDAHKPANVGQHYSKILPLLFSAGYHHLTTFTRRERSKISIT</sequence>
<dbReference type="UniPathway" id="UPA00031">
    <property type="reaction ID" value="UER00013"/>
</dbReference>
<dbReference type="CDD" id="cd12110">
    <property type="entry name" value="PHP_HisPPase_Hisj_like"/>
    <property type="match status" value="1"/>
</dbReference>
<dbReference type="GO" id="GO:0004401">
    <property type="term" value="F:histidinol-phosphatase activity"/>
    <property type="evidence" value="ECO:0007669"/>
    <property type="project" value="UniProtKB-UniRule"/>
</dbReference>
<protein>
    <recommendedName>
        <fullName evidence="3 8">Histidinol-phosphatase</fullName>
        <shortName evidence="8">HolPase</shortName>
        <ecNumber evidence="3 8">3.1.3.15</ecNumber>
    </recommendedName>
</protein>
<dbReference type="PANTHER" id="PTHR21039">
    <property type="entry name" value="HISTIDINOL PHOSPHATASE-RELATED"/>
    <property type="match status" value="1"/>
</dbReference>
<name>A0A8J6NQX3_9BACT</name>
<evidence type="ECO:0000313" key="10">
    <source>
        <dbReference type="EMBL" id="MBC8360664.1"/>
    </source>
</evidence>
<keyword evidence="6 8" id="KW-0368">Histidine biosynthesis</keyword>
<reference evidence="10 11" key="1">
    <citation type="submission" date="2020-08" db="EMBL/GenBank/DDBJ databases">
        <title>Bridging the membrane lipid divide: bacteria of the FCB group superphylum have the potential to synthesize archaeal ether lipids.</title>
        <authorList>
            <person name="Villanueva L."/>
            <person name="Von Meijenfeldt F.A.B."/>
            <person name="Westbye A.B."/>
            <person name="Yadav S."/>
            <person name="Hopmans E.C."/>
            <person name="Dutilh B.E."/>
            <person name="Sinninghe Damste J.S."/>
        </authorList>
    </citation>
    <scope>NUCLEOTIDE SEQUENCE [LARGE SCALE GENOMIC DNA]</scope>
    <source>
        <strain evidence="10">NIOZ-UU30</strain>
    </source>
</reference>
<organism evidence="10 11">
    <name type="scientific">Candidatus Desulfatibia profunda</name>
    <dbReference type="NCBI Taxonomy" id="2841695"/>
    <lineage>
        <taxon>Bacteria</taxon>
        <taxon>Pseudomonadati</taxon>
        <taxon>Thermodesulfobacteriota</taxon>
        <taxon>Desulfobacteria</taxon>
        <taxon>Desulfobacterales</taxon>
        <taxon>Desulfobacterales incertae sedis</taxon>
        <taxon>Candidatus Desulfatibia</taxon>
    </lineage>
</organism>
<dbReference type="Pfam" id="PF13263">
    <property type="entry name" value="PHP_C"/>
    <property type="match status" value="1"/>
</dbReference>
<dbReference type="Pfam" id="PF02811">
    <property type="entry name" value="PHP"/>
    <property type="match status" value="1"/>
</dbReference>
<evidence type="ECO:0000313" key="11">
    <source>
        <dbReference type="Proteomes" id="UP000603434"/>
    </source>
</evidence>
<dbReference type="InterPro" id="IPR004013">
    <property type="entry name" value="PHP_dom"/>
</dbReference>
<proteinExistence type="inferred from homology"/>
<dbReference type="InterPro" id="IPR016195">
    <property type="entry name" value="Pol/histidinol_Pase-like"/>
</dbReference>
<evidence type="ECO:0000256" key="1">
    <source>
        <dbReference type="ARBA" id="ARBA00004970"/>
    </source>
</evidence>
<evidence type="ECO:0000256" key="2">
    <source>
        <dbReference type="ARBA" id="ARBA00009152"/>
    </source>
</evidence>
<comment type="similarity">
    <text evidence="2 8">Belongs to the PHP hydrolase family. HisK subfamily.</text>
</comment>
<keyword evidence="4 8" id="KW-0028">Amino-acid biosynthesis</keyword>
<dbReference type="PANTHER" id="PTHR21039:SF0">
    <property type="entry name" value="HISTIDINOL-PHOSPHATASE"/>
    <property type="match status" value="1"/>
</dbReference>
<dbReference type="EMBL" id="JACNJH010000100">
    <property type="protein sequence ID" value="MBC8360664.1"/>
    <property type="molecule type" value="Genomic_DNA"/>
</dbReference>
<dbReference type="Gene3D" id="3.20.20.140">
    <property type="entry name" value="Metal-dependent hydrolases"/>
    <property type="match status" value="1"/>
</dbReference>
<comment type="catalytic activity">
    <reaction evidence="7 8">
        <text>L-histidinol phosphate + H2O = L-histidinol + phosphate</text>
        <dbReference type="Rhea" id="RHEA:14465"/>
        <dbReference type="ChEBI" id="CHEBI:15377"/>
        <dbReference type="ChEBI" id="CHEBI:43474"/>
        <dbReference type="ChEBI" id="CHEBI:57699"/>
        <dbReference type="ChEBI" id="CHEBI:57980"/>
        <dbReference type="EC" id="3.1.3.15"/>
    </reaction>
</comment>
<evidence type="ECO:0000259" key="9">
    <source>
        <dbReference type="Pfam" id="PF02811"/>
    </source>
</evidence>
<evidence type="ECO:0000256" key="7">
    <source>
        <dbReference type="ARBA" id="ARBA00049158"/>
    </source>
</evidence>
<evidence type="ECO:0000256" key="4">
    <source>
        <dbReference type="ARBA" id="ARBA00022605"/>
    </source>
</evidence>
<gene>
    <name evidence="10" type="ORF">H8E23_04630</name>
</gene>
<keyword evidence="5 8" id="KW-0378">Hydrolase</keyword>
<feature type="domain" description="PHP" evidence="9">
    <location>
        <begin position="1"/>
        <end position="174"/>
    </location>
</feature>
<dbReference type="GO" id="GO:0005737">
    <property type="term" value="C:cytoplasm"/>
    <property type="evidence" value="ECO:0007669"/>
    <property type="project" value="TreeGrafter"/>
</dbReference>
<dbReference type="GO" id="GO:0000105">
    <property type="term" value="P:L-histidine biosynthetic process"/>
    <property type="evidence" value="ECO:0007669"/>
    <property type="project" value="UniProtKB-UniRule"/>
</dbReference>
<dbReference type="SUPFAM" id="SSF89550">
    <property type="entry name" value="PHP domain-like"/>
    <property type="match status" value="1"/>
</dbReference>
<dbReference type="InterPro" id="IPR010140">
    <property type="entry name" value="Histidinol_P_phosphatase_HisJ"/>
</dbReference>
<comment type="caution">
    <text evidence="10">The sequence shown here is derived from an EMBL/GenBank/DDBJ whole genome shotgun (WGS) entry which is preliminary data.</text>
</comment>